<dbReference type="AlphaFoldDB" id="A0A9D9EBB5"/>
<comment type="catalytic activity">
    <reaction evidence="8">
        <text>Endonucleolytic cleavage of RNA, removing extra 3' nucleotides from tRNA precursor, generating 3' termini of tRNAs. A 3'-hydroxy group is left at the tRNA terminus and a 5'-phosphoryl group is left at the trailer molecule.</text>
        <dbReference type="EC" id="3.1.26.11"/>
    </reaction>
</comment>
<dbReference type="GO" id="GO:0008270">
    <property type="term" value="F:zinc ion binding"/>
    <property type="evidence" value="ECO:0007669"/>
    <property type="project" value="UniProtKB-UniRule"/>
</dbReference>
<evidence type="ECO:0000313" key="10">
    <source>
        <dbReference type="Proteomes" id="UP000823619"/>
    </source>
</evidence>
<name>A0A9D9EBB5_9BACT</name>
<keyword evidence="7 8" id="KW-0862">Zinc</keyword>
<keyword evidence="6 8" id="KW-0378">Hydrolase</keyword>
<feature type="binding site" evidence="8">
    <location>
        <position position="67"/>
    </location>
    <ligand>
        <name>Zn(2+)</name>
        <dbReference type="ChEBI" id="CHEBI:29105"/>
        <label>2</label>
        <note>catalytic</note>
    </ligand>
</feature>
<gene>
    <name evidence="8" type="primary">rnz</name>
    <name evidence="9" type="ORF">IAC23_02685</name>
</gene>
<evidence type="ECO:0000256" key="6">
    <source>
        <dbReference type="ARBA" id="ARBA00022801"/>
    </source>
</evidence>
<comment type="cofactor">
    <cofactor evidence="8">
        <name>Zn(2+)</name>
        <dbReference type="ChEBI" id="CHEBI:29105"/>
    </cofactor>
    <text evidence="8">Binds 2 Zn(2+) ions.</text>
</comment>
<evidence type="ECO:0000256" key="2">
    <source>
        <dbReference type="ARBA" id="ARBA00022694"/>
    </source>
</evidence>
<feature type="binding site" evidence="8">
    <location>
        <position position="232"/>
    </location>
    <ligand>
        <name>Zn(2+)</name>
        <dbReference type="ChEBI" id="CHEBI:29105"/>
        <label>2</label>
        <note>catalytic</note>
    </ligand>
</feature>
<feature type="binding site" evidence="8">
    <location>
        <position position="62"/>
    </location>
    <ligand>
        <name>Zn(2+)</name>
        <dbReference type="ChEBI" id="CHEBI:29105"/>
        <label>1</label>
        <note>catalytic</note>
    </ligand>
</feature>
<feature type="binding site" evidence="8">
    <location>
        <position position="290"/>
    </location>
    <ligand>
        <name>Zn(2+)</name>
        <dbReference type="ChEBI" id="CHEBI:29105"/>
        <label>2</label>
        <note>catalytic</note>
    </ligand>
</feature>
<dbReference type="EMBL" id="JADIMO010000030">
    <property type="protein sequence ID" value="MBO8444589.1"/>
    <property type="molecule type" value="Genomic_DNA"/>
</dbReference>
<protein>
    <recommendedName>
        <fullName evidence="8">Ribonuclease Z</fullName>
        <shortName evidence="8">RNase Z</shortName>
        <ecNumber evidence="8">3.1.26.11</ecNumber>
    </recommendedName>
    <alternativeName>
        <fullName evidence="8">tRNA 3 endonuclease</fullName>
    </alternativeName>
    <alternativeName>
        <fullName evidence="8">tRNase Z</fullName>
    </alternativeName>
</protein>
<organism evidence="9 10">
    <name type="scientific">Candidatus Cryptobacteroides merdavium</name>
    <dbReference type="NCBI Taxonomy" id="2840769"/>
    <lineage>
        <taxon>Bacteria</taxon>
        <taxon>Pseudomonadati</taxon>
        <taxon>Bacteroidota</taxon>
        <taxon>Bacteroidia</taxon>
        <taxon>Bacteroidales</taxon>
        <taxon>Candidatus Cryptobacteroides</taxon>
    </lineage>
</organism>
<dbReference type="EC" id="3.1.26.11" evidence="8"/>
<dbReference type="Gene3D" id="3.60.15.10">
    <property type="entry name" value="Ribonuclease Z/Hydroxyacylglutathione hydrolase-like"/>
    <property type="match status" value="1"/>
</dbReference>
<feature type="binding site" evidence="8">
    <location>
        <position position="142"/>
    </location>
    <ligand>
        <name>Zn(2+)</name>
        <dbReference type="ChEBI" id="CHEBI:29105"/>
        <label>1</label>
        <note>catalytic</note>
    </ligand>
</feature>
<feature type="active site" description="Proton acceptor" evidence="8">
    <location>
        <position position="66"/>
    </location>
</feature>
<dbReference type="SUPFAM" id="SSF56281">
    <property type="entry name" value="Metallo-hydrolase/oxidoreductase"/>
    <property type="match status" value="1"/>
</dbReference>
<reference evidence="9" key="1">
    <citation type="submission" date="2020-10" db="EMBL/GenBank/DDBJ databases">
        <authorList>
            <person name="Gilroy R."/>
        </authorList>
    </citation>
    <scope>NUCLEOTIDE SEQUENCE</scope>
    <source>
        <strain evidence="9">D5-748</strain>
    </source>
</reference>
<feature type="binding site" evidence="8">
    <location>
        <position position="64"/>
    </location>
    <ligand>
        <name>Zn(2+)</name>
        <dbReference type="ChEBI" id="CHEBI:29105"/>
        <label>1</label>
        <note>catalytic</note>
    </ligand>
</feature>
<evidence type="ECO:0000256" key="5">
    <source>
        <dbReference type="ARBA" id="ARBA00022759"/>
    </source>
</evidence>
<dbReference type="Pfam" id="PF23023">
    <property type="entry name" value="Anti-Pycsar_Apyc1"/>
    <property type="match status" value="1"/>
</dbReference>
<dbReference type="Proteomes" id="UP000823619">
    <property type="component" value="Unassembled WGS sequence"/>
</dbReference>
<evidence type="ECO:0000256" key="3">
    <source>
        <dbReference type="ARBA" id="ARBA00022722"/>
    </source>
</evidence>
<comment type="function">
    <text evidence="8">Zinc phosphodiesterase, which displays some tRNA 3'-processing endonuclease activity. Probably involved in tRNA maturation, by removing a 3'-trailer from precursor tRNA.</text>
</comment>
<comment type="similarity">
    <text evidence="8">Belongs to the RNase Z family.</text>
</comment>
<dbReference type="HAMAP" id="MF_01818">
    <property type="entry name" value="RNase_Z_BN"/>
    <property type="match status" value="1"/>
</dbReference>
<dbReference type="InterPro" id="IPR036866">
    <property type="entry name" value="RibonucZ/Hydroxyglut_hydro"/>
</dbReference>
<dbReference type="InterPro" id="IPR013471">
    <property type="entry name" value="RNase_Z/BN"/>
</dbReference>
<dbReference type="CDD" id="cd07717">
    <property type="entry name" value="RNaseZ_ZiPD-like_MBL-fold"/>
    <property type="match status" value="1"/>
</dbReference>
<evidence type="ECO:0000256" key="7">
    <source>
        <dbReference type="ARBA" id="ARBA00022833"/>
    </source>
</evidence>
<accession>A0A9D9EBB5</accession>
<dbReference type="PANTHER" id="PTHR46018">
    <property type="entry name" value="ZINC PHOSPHODIESTERASE ELAC PROTEIN 1"/>
    <property type="match status" value="1"/>
</dbReference>
<reference evidence="9" key="2">
    <citation type="journal article" date="2021" name="PeerJ">
        <title>Extensive microbial diversity within the chicken gut microbiome revealed by metagenomics and culture.</title>
        <authorList>
            <person name="Gilroy R."/>
            <person name="Ravi A."/>
            <person name="Getino M."/>
            <person name="Pursley I."/>
            <person name="Horton D.L."/>
            <person name="Alikhan N.F."/>
            <person name="Baker D."/>
            <person name="Gharbi K."/>
            <person name="Hall N."/>
            <person name="Watson M."/>
            <person name="Adriaenssens E.M."/>
            <person name="Foster-Nyarko E."/>
            <person name="Jarju S."/>
            <person name="Secka A."/>
            <person name="Antonio M."/>
            <person name="Oren A."/>
            <person name="Chaudhuri R.R."/>
            <person name="La Ragione R."/>
            <person name="Hildebrand F."/>
            <person name="Pallen M.J."/>
        </authorList>
    </citation>
    <scope>NUCLEOTIDE SEQUENCE</scope>
    <source>
        <strain evidence="9">D5-748</strain>
    </source>
</reference>
<keyword evidence="2 8" id="KW-0819">tRNA processing</keyword>
<evidence type="ECO:0000313" key="9">
    <source>
        <dbReference type="EMBL" id="MBO8444589.1"/>
    </source>
</evidence>
<evidence type="ECO:0000256" key="8">
    <source>
        <dbReference type="HAMAP-Rule" id="MF_01818"/>
    </source>
</evidence>
<sequence>MNFTLKILGTASALPTVNRYPSAQVLDVRGRLFLIDCGEGAQMQMRRMGISYLKIENICISHIHGDHLFGIFGLLSTMSMLGRTAHLNIFAPRAFGPVLKFYMSYFGEGTGFEIEHHVLSSKSPEVVWESRSTEMLAFPLNHRIEAFGFIIREKMPMFNVRKEAIQKYGLTLAEIAALKRGEDVVRPAGDDSGPSFENGFKRFSGGPEPLVISREEAAYIPYTPRSYAYCSDTAPFPELADWVKGTTLLYHEATFPECYADVAERTHHSTARQAAECALKAGAGRLLIGHYSTRVSDLGIFLKEASAVFPDTMLAREGDEIEVPLEKH</sequence>
<keyword evidence="5 8" id="KW-0255">Endonuclease</keyword>
<keyword evidence="3 8" id="KW-0540">Nuclease</keyword>
<feature type="binding site" evidence="8">
    <location>
        <position position="66"/>
    </location>
    <ligand>
        <name>Zn(2+)</name>
        <dbReference type="ChEBI" id="CHEBI:29105"/>
        <label>2</label>
        <note>catalytic</note>
    </ligand>
</feature>
<dbReference type="GO" id="GO:0042781">
    <property type="term" value="F:3'-tRNA processing endoribonuclease activity"/>
    <property type="evidence" value="ECO:0007669"/>
    <property type="project" value="UniProtKB-UniRule"/>
</dbReference>
<evidence type="ECO:0000256" key="1">
    <source>
        <dbReference type="ARBA" id="ARBA00011738"/>
    </source>
</evidence>
<comment type="subunit">
    <text evidence="1 8">Homodimer.</text>
</comment>
<evidence type="ECO:0000256" key="4">
    <source>
        <dbReference type="ARBA" id="ARBA00022723"/>
    </source>
</evidence>
<keyword evidence="4 8" id="KW-0479">Metal-binding</keyword>
<dbReference type="PANTHER" id="PTHR46018:SF2">
    <property type="entry name" value="ZINC PHOSPHODIESTERASE ELAC PROTEIN 1"/>
    <property type="match status" value="1"/>
</dbReference>
<comment type="caution">
    <text evidence="9">The sequence shown here is derived from an EMBL/GenBank/DDBJ whole genome shotgun (WGS) entry which is preliminary data.</text>
</comment>
<feature type="binding site" evidence="8">
    <location>
        <position position="232"/>
    </location>
    <ligand>
        <name>Zn(2+)</name>
        <dbReference type="ChEBI" id="CHEBI:29105"/>
        <label>1</label>
        <note>catalytic</note>
    </ligand>
</feature>
<proteinExistence type="inferred from homology"/>